<dbReference type="Gene3D" id="3.40.50.1700">
    <property type="entry name" value="Glycoside hydrolase family 3 C-terminal domain"/>
    <property type="match status" value="1"/>
</dbReference>
<dbReference type="PANTHER" id="PTHR30480:SF13">
    <property type="entry name" value="BETA-HEXOSAMINIDASE"/>
    <property type="match status" value="1"/>
</dbReference>
<dbReference type="InterPro" id="IPR050226">
    <property type="entry name" value="NagZ_Beta-hexosaminidase"/>
</dbReference>
<protein>
    <recommendedName>
        <fullName evidence="3">beta-N-acetylhexosaminidase</fullName>
        <ecNumber evidence="3">3.2.1.52</ecNumber>
    </recommendedName>
</protein>
<keyword evidence="4" id="KW-0378">Hydrolase</keyword>
<dbReference type="InterPro" id="IPR017853">
    <property type="entry name" value="GH"/>
</dbReference>
<dbReference type="EMBL" id="FQUO01000010">
    <property type="protein sequence ID" value="SHF61254.1"/>
    <property type="molecule type" value="Genomic_DNA"/>
</dbReference>
<dbReference type="Pfam" id="PF00933">
    <property type="entry name" value="Glyco_hydro_3"/>
    <property type="match status" value="1"/>
</dbReference>
<feature type="signal peptide" evidence="6">
    <location>
        <begin position="1"/>
        <end position="20"/>
    </location>
</feature>
<dbReference type="AlphaFoldDB" id="A0A1M5D2T0"/>
<evidence type="ECO:0000259" key="7">
    <source>
        <dbReference type="Pfam" id="PF00144"/>
    </source>
</evidence>
<keyword evidence="6" id="KW-0732">Signal</keyword>
<organism evidence="9 10">
    <name type="scientific">Cnuella takakiae</name>
    <dbReference type="NCBI Taxonomy" id="1302690"/>
    <lineage>
        <taxon>Bacteria</taxon>
        <taxon>Pseudomonadati</taxon>
        <taxon>Bacteroidota</taxon>
        <taxon>Chitinophagia</taxon>
        <taxon>Chitinophagales</taxon>
        <taxon>Chitinophagaceae</taxon>
        <taxon>Cnuella</taxon>
    </lineage>
</organism>
<dbReference type="SUPFAM" id="SSF52279">
    <property type="entry name" value="Beta-D-glucan exohydrolase, C-terminal domain"/>
    <property type="match status" value="1"/>
</dbReference>
<dbReference type="InterPro" id="IPR036881">
    <property type="entry name" value="Glyco_hydro_3_C_sf"/>
</dbReference>
<evidence type="ECO:0000256" key="5">
    <source>
        <dbReference type="ARBA" id="ARBA00023295"/>
    </source>
</evidence>
<dbReference type="GO" id="GO:0009254">
    <property type="term" value="P:peptidoglycan turnover"/>
    <property type="evidence" value="ECO:0007669"/>
    <property type="project" value="TreeGrafter"/>
</dbReference>
<sequence length="987" mass="109141">MRKVLTTALLSLASFTAVLAQRGSNLPQKAWVDSVFKSLTPQQKIAQLMVIRAHSNLGSDHIAGVEGLIRKYNVGALCFFQGGPVRQANLTNRYQALAQTPLLVTIDGEWGLGMRLDSVTRFPYQATLGALTDTALVYEMGGAVGRQMKRIGVHVNYAPTVDVNNNPNNPVIGFRSFGENKEQVARMGIAYMRGMQGAGIMATAKHFPGHGDTEVDSHYDLPVINKSRAQLDSLELYPFRELLKAGVGSVMVGHLFIPSIDNRPNRPTSLSHNAVTKILRDELGFKGLIFTDGMEMKGLTKFFPAGAAAVESLLAGNDMLCLPEDVPAAISAVETAVKKKKLKWKDIDERVRRVLEAKYQLGLAQPQVVETTNLLADLNKETARINDLVARNAFTVLRNEDNAFPIARMGNKKLAYVGIGAVAPTVFGDRLKTDLGVDAYYFPAKGSTAGADSLMAQLDTTKYAAIIVGVHNYSLRPSGNFGLSAASLQLWNRLSKDTTTATVLFGNVYAAKNFCTARNLAAAYQDDSITHEAIADFMIGKYATKGRLPVTVCGFKPGSGLSVSNLFAVGFAPQWLAIDSIARWGLERRAYPGAQVIALHKGRIVYHKTFGRLEFDESSQTVTFDHIYDLASVTKTSATTVAVMKLYEEGKIDIDKTLGDYLPITRGTDKQGLTLRNILLHQAGLNPFISFYKETIDPATGKPSDSLYRTAIEPNFTIPVARNLYLRNDWNDTMMLRIMQSKLGPQDKYVYSDNDFILLGKIVEAVSGQRLDQYTYNTFYKPMGMTTTSFRAGERYGVERVVPTENEKWFRRQMLRGTVHDEGASLFGGISGHAGLFSNAYDLSVLYQMLLQGGEWNGKRYLKPETIAYFTDYHSAISRRGLGFDKPEKDNATRPDPYPARYVSPKTYGHTGFTGTCVWVDPEKELVYIFLSNRVYNTRDNNLLSELRIRGRIQEAIYKAIEYGETKKALQETPIPAPGAQVNTNFP</sequence>
<dbReference type="Pfam" id="PF00144">
    <property type="entry name" value="Beta-lactamase"/>
    <property type="match status" value="1"/>
</dbReference>
<dbReference type="OrthoDB" id="9805821at2"/>
<proteinExistence type="inferred from homology"/>
<evidence type="ECO:0000256" key="3">
    <source>
        <dbReference type="ARBA" id="ARBA00012663"/>
    </source>
</evidence>
<feature type="chain" id="PRO_5012635264" description="beta-N-acetylhexosaminidase" evidence="6">
    <location>
        <begin position="21"/>
        <end position="987"/>
    </location>
</feature>
<dbReference type="InterPro" id="IPR012338">
    <property type="entry name" value="Beta-lactam/transpept-like"/>
</dbReference>
<keyword evidence="10" id="KW-1185">Reference proteome</keyword>
<reference evidence="9 10" key="1">
    <citation type="submission" date="2016-11" db="EMBL/GenBank/DDBJ databases">
        <authorList>
            <person name="Jaros S."/>
            <person name="Januszkiewicz K."/>
            <person name="Wedrychowicz H."/>
        </authorList>
    </citation>
    <scope>NUCLEOTIDE SEQUENCE [LARGE SCALE GENOMIC DNA]</scope>
    <source>
        <strain evidence="9 10">DSM 26897</strain>
    </source>
</reference>
<name>A0A1M5D2T0_9BACT</name>
<comment type="catalytic activity">
    <reaction evidence="1">
        <text>Hydrolysis of terminal non-reducing N-acetyl-D-hexosamine residues in N-acetyl-beta-D-hexosaminides.</text>
        <dbReference type="EC" id="3.2.1.52"/>
    </reaction>
</comment>
<dbReference type="Gene3D" id="3.40.710.10">
    <property type="entry name" value="DD-peptidase/beta-lactamase superfamily"/>
    <property type="match status" value="1"/>
</dbReference>
<dbReference type="EC" id="3.2.1.52" evidence="3"/>
<evidence type="ECO:0000256" key="1">
    <source>
        <dbReference type="ARBA" id="ARBA00001231"/>
    </source>
</evidence>
<dbReference type="PANTHER" id="PTHR30480">
    <property type="entry name" value="BETA-HEXOSAMINIDASE-RELATED"/>
    <property type="match status" value="1"/>
</dbReference>
<dbReference type="InterPro" id="IPR036962">
    <property type="entry name" value="Glyco_hydro_3_N_sf"/>
</dbReference>
<dbReference type="PRINTS" id="PR00133">
    <property type="entry name" value="GLHYDRLASE3"/>
</dbReference>
<comment type="similarity">
    <text evidence="2">Belongs to the glycosyl hydrolase 3 family.</text>
</comment>
<accession>A0A1M5D2T0</accession>
<feature type="domain" description="Beta-lactamase-related" evidence="7">
    <location>
        <begin position="582"/>
        <end position="943"/>
    </location>
</feature>
<evidence type="ECO:0000313" key="10">
    <source>
        <dbReference type="Proteomes" id="UP000184368"/>
    </source>
</evidence>
<evidence type="ECO:0000259" key="8">
    <source>
        <dbReference type="Pfam" id="PF00933"/>
    </source>
</evidence>
<dbReference type="InterPro" id="IPR001466">
    <property type="entry name" value="Beta-lactam-related"/>
</dbReference>
<keyword evidence="5" id="KW-0326">Glycosidase</keyword>
<dbReference type="SUPFAM" id="SSF51445">
    <property type="entry name" value="(Trans)glycosidases"/>
    <property type="match status" value="1"/>
</dbReference>
<dbReference type="Proteomes" id="UP000184368">
    <property type="component" value="Unassembled WGS sequence"/>
</dbReference>
<gene>
    <name evidence="9" type="ORF">SAMN05444008_11052</name>
</gene>
<evidence type="ECO:0000256" key="4">
    <source>
        <dbReference type="ARBA" id="ARBA00022801"/>
    </source>
</evidence>
<dbReference type="SUPFAM" id="SSF56601">
    <property type="entry name" value="beta-lactamase/transpeptidase-like"/>
    <property type="match status" value="1"/>
</dbReference>
<feature type="domain" description="Glycoside hydrolase family 3 N-terminal" evidence="8">
    <location>
        <begin position="42"/>
        <end position="356"/>
    </location>
</feature>
<dbReference type="GO" id="GO:0005975">
    <property type="term" value="P:carbohydrate metabolic process"/>
    <property type="evidence" value="ECO:0007669"/>
    <property type="project" value="InterPro"/>
</dbReference>
<dbReference type="Gene3D" id="3.20.20.300">
    <property type="entry name" value="Glycoside hydrolase, family 3, N-terminal domain"/>
    <property type="match status" value="1"/>
</dbReference>
<dbReference type="InterPro" id="IPR001764">
    <property type="entry name" value="Glyco_hydro_3_N"/>
</dbReference>
<evidence type="ECO:0000256" key="2">
    <source>
        <dbReference type="ARBA" id="ARBA00005336"/>
    </source>
</evidence>
<evidence type="ECO:0000256" key="6">
    <source>
        <dbReference type="SAM" id="SignalP"/>
    </source>
</evidence>
<evidence type="ECO:0000313" key="9">
    <source>
        <dbReference type="EMBL" id="SHF61254.1"/>
    </source>
</evidence>
<dbReference type="GO" id="GO:0004563">
    <property type="term" value="F:beta-N-acetylhexosaminidase activity"/>
    <property type="evidence" value="ECO:0007669"/>
    <property type="project" value="UniProtKB-EC"/>
</dbReference>
<dbReference type="RefSeq" id="WP_073044151.1">
    <property type="nucleotide sequence ID" value="NZ_FQUO01000010.1"/>
</dbReference>
<dbReference type="STRING" id="1302690.BUE76_21215"/>